<dbReference type="Pfam" id="PF19114">
    <property type="entry name" value="EsV_1_7_cys"/>
    <property type="match status" value="8"/>
</dbReference>
<dbReference type="EMBL" id="HBEO01023939">
    <property type="protein sequence ID" value="CAD8494476.1"/>
    <property type="molecule type" value="Transcribed_RNA"/>
</dbReference>
<dbReference type="InterPro" id="IPR043822">
    <property type="entry name" value="EsV_1_7_cys"/>
</dbReference>
<feature type="signal peptide" evidence="1">
    <location>
        <begin position="1"/>
        <end position="21"/>
    </location>
</feature>
<gene>
    <name evidence="2" type="ORF">HPHI1048_LOCUS16130</name>
</gene>
<dbReference type="SMART" id="SM01425">
    <property type="entry name" value="EsV_1_7"/>
    <property type="match status" value="8"/>
</dbReference>
<keyword evidence="1" id="KW-0732">Signal</keyword>
<dbReference type="Gene3D" id="6.10.140.110">
    <property type="match status" value="1"/>
</dbReference>
<accession>A0A7S0EV57</accession>
<reference evidence="2" key="1">
    <citation type="submission" date="2021-01" db="EMBL/GenBank/DDBJ databases">
        <authorList>
            <person name="Corre E."/>
            <person name="Pelletier E."/>
            <person name="Niang G."/>
            <person name="Scheremetjew M."/>
            <person name="Finn R."/>
            <person name="Kale V."/>
            <person name="Holt S."/>
            <person name="Cochrane G."/>
            <person name="Meng A."/>
            <person name="Brown T."/>
            <person name="Cohen L."/>
        </authorList>
    </citation>
    <scope>NUCLEOTIDE SEQUENCE</scope>
    <source>
        <strain evidence="2">CCMP325</strain>
    </source>
</reference>
<feature type="chain" id="PRO_5030923536" description="TRAF-type domain-containing protein" evidence="1">
    <location>
        <begin position="22"/>
        <end position="483"/>
    </location>
</feature>
<name>A0A7S0EV57_9CRYP</name>
<organism evidence="2">
    <name type="scientific">Hanusia phi</name>
    <dbReference type="NCBI Taxonomy" id="3032"/>
    <lineage>
        <taxon>Eukaryota</taxon>
        <taxon>Cryptophyceae</taxon>
        <taxon>Pyrenomonadales</taxon>
        <taxon>Geminigeraceae</taxon>
        <taxon>Hanusia</taxon>
    </lineage>
</organism>
<protein>
    <recommendedName>
        <fullName evidence="3">TRAF-type domain-containing protein</fullName>
    </recommendedName>
</protein>
<evidence type="ECO:0000256" key="1">
    <source>
        <dbReference type="SAM" id="SignalP"/>
    </source>
</evidence>
<evidence type="ECO:0008006" key="3">
    <source>
        <dbReference type="Google" id="ProtNLM"/>
    </source>
</evidence>
<sequence>MRKDHNLVVTLLVCLMQHNQSCYPCHRDGKTLILDKADHISLSSMLISDDDFIYSPALNALPRVRRSLRGGSCDSIENPLQVHNTNITSSNPKDLENIVLQNIADFVPQMHHRRTLMTRLSRCQVEDCEKAASYAEENESRPRFCAQHKEPQHVDVRHRSVRCQSSSGCTRQGLFARASSPKMRFCSLHRSPSMVDVQNKRCCEVGCQERALWVDVASRRGYCSAHRKEGSIDMFHKKCLHPEGCLKIACYTLPGGSVPHYCSMHKECASLPMDRLCQVPGCVNKPVFSSSPNETATHCKLHRQPDQFQKRARVCYADGCCKQPTFGNVSDSMPVACKFHRLPEQIDVVNKRCLVEGCLRRPSFGEESTRLMLYCGLHANRSLHVDLRHAKCRSPTVCSRSATYGFLKDGIVRFCALHQEKDMICLPKYKCDIIGCINKPNFKKPMYSGNDRFLLCKSHYLDFLQGRVDESHTKYQSVSGSTE</sequence>
<evidence type="ECO:0000313" key="2">
    <source>
        <dbReference type="EMBL" id="CAD8494476.1"/>
    </source>
</evidence>
<proteinExistence type="predicted"/>
<dbReference type="AlphaFoldDB" id="A0A7S0EV57"/>